<protein>
    <submittedName>
        <fullName evidence="2">Uncharacterized protein</fullName>
    </submittedName>
</protein>
<comment type="caution">
    <text evidence="2">The sequence shown here is derived from an EMBL/GenBank/DDBJ whole genome shotgun (WGS) entry which is preliminary data.</text>
</comment>
<proteinExistence type="predicted"/>
<reference evidence="2 3" key="1">
    <citation type="submission" date="2009-10" db="EMBL/GenBank/DDBJ databases">
        <authorList>
            <person name="Qin X."/>
            <person name="Bachman B."/>
            <person name="Battles P."/>
            <person name="Bell A."/>
            <person name="Bess C."/>
            <person name="Bickham C."/>
            <person name="Chaboub L."/>
            <person name="Chen D."/>
            <person name="Coyle M."/>
            <person name="Deiros D.R."/>
            <person name="Dinh H."/>
            <person name="Forbes L."/>
            <person name="Fowler G."/>
            <person name="Francisco L."/>
            <person name="Fu Q."/>
            <person name="Gubbala S."/>
            <person name="Hale W."/>
            <person name="Han Y."/>
            <person name="Hemphill L."/>
            <person name="Highlander S.K."/>
            <person name="Hirani K."/>
            <person name="Hogues M."/>
            <person name="Jackson L."/>
            <person name="Jakkamsetti A."/>
            <person name="Javaid M."/>
            <person name="Jiang H."/>
            <person name="Korchina V."/>
            <person name="Kovar C."/>
            <person name="Lara F."/>
            <person name="Lee S."/>
            <person name="Mata R."/>
            <person name="Mathew T."/>
            <person name="Moen C."/>
            <person name="Morales K."/>
            <person name="Munidasa M."/>
            <person name="Nazareth L."/>
            <person name="Ngo R."/>
            <person name="Nguyen L."/>
            <person name="Okwuonu G."/>
            <person name="Ongeri F."/>
            <person name="Patil S."/>
            <person name="Petrosino J."/>
            <person name="Pham C."/>
            <person name="Pham P."/>
            <person name="Pu L.-L."/>
            <person name="Puazo M."/>
            <person name="Raj R."/>
            <person name="Reid J."/>
            <person name="Rouhana J."/>
            <person name="Saada N."/>
            <person name="Shang Y."/>
            <person name="Simmons D."/>
            <person name="Thornton R."/>
            <person name="Warren J."/>
            <person name="Weissenberger G."/>
            <person name="Zhang J."/>
            <person name="Zhang L."/>
            <person name="Zhou C."/>
            <person name="Zhu D."/>
            <person name="Muzny D."/>
            <person name="Worley K."/>
            <person name="Gibbs R."/>
        </authorList>
    </citation>
    <scope>NUCLEOTIDE SEQUENCE [LARGE SCALE GENOMIC DNA]</scope>
    <source>
        <strain evidence="2 3">DSM 17361</strain>
    </source>
</reference>
<dbReference type="RefSeq" id="WP_007174514.1">
    <property type="nucleotide sequence ID" value="NZ_GG704781.1"/>
</dbReference>
<evidence type="ECO:0000313" key="3">
    <source>
        <dbReference type="Proteomes" id="UP000003160"/>
    </source>
</evidence>
<gene>
    <name evidence="2" type="ORF">HMPREF0645_2411</name>
</gene>
<accession>D1PZM6</accession>
<dbReference type="AlphaFoldDB" id="D1PZM6"/>
<evidence type="ECO:0000313" key="2">
    <source>
        <dbReference type="EMBL" id="EFA43184.1"/>
    </source>
</evidence>
<dbReference type="OrthoDB" id="9926796at2"/>
<dbReference type="Proteomes" id="UP000003160">
    <property type="component" value="Unassembled WGS sequence"/>
</dbReference>
<name>D1PZM6_9BACT</name>
<sequence length="59" mass="6391">MAKKTYVSPSMMLLAANGGDPGAATSPYDPNNDPSLGAKRGEFDDFEDFEYSDSPWGDR</sequence>
<dbReference type="HOGENOM" id="CLU_2956730_0_0_10"/>
<organism evidence="2 3">
    <name type="scientific">Hallella bergensis DSM 17361</name>
    <dbReference type="NCBI Taxonomy" id="585502"/>
    <lineage>
        <taxon>Bacteria</taxon>
        <taxon>Pseudomonadati</taxon>
        <taxon>Bacteroidota</taxon>
        <taxon>Bacteroidia</taxon>
        <taxon>Bacteroidales</taxon>
        <taxon>Prevotellaceae</taxon>
        <taxon>Hallella</taxon>
    </lineage>
</organism>
<feature type="region of interest" description="Disordered" evidence="1">
    <location>
        <begin position="13"/>
        <end position="59"/>
    </location>
</feature>
<keyword evidence="3" id="KW-1185">Reference proteome</keyword>
<evidence type="ECO:0000256" key="1">
    <source>
        <dbReference type="SAM" id="MobiDB-lite"/>
    </source>
</evidence>
<dbReference type="EMBL" id="ACKS01000085">
    <property type="protein sequence ID" value="EFA43184.1"/>
    <property type="molecule type" value="Genomic_DNA"/>
</dbReference>